<evidence type="ECO:0000313" key="1">
    <source>
        <dbReference type="EMBL" id="OBS23332.1"/>
    </source>
</evidence>
<name>A0A1B8AS12_FUSPO</name>
<dbReference type="EMBL" id="LYXU01000002">
    <property type="protein sequence ID" value="OBS23332.1"/>
    <property type="molecule type" value="Genomic_DNA"/>
</dbReference>
<gene>
    <name evidence="1" type="ORF">FPOA_03881</name>
</gene>
<comment type="caution">
    <text evidence="1">The sequence shown here is derived from an EMBL/GenBank/DDBJ whole genome shotgun (WGS) entry which is preliminary data.</text>
</comment>
<dbReference type="OMA" id="MNIGDIT"/>
<evidence type="ECO:0000313" key="2">
    <source>
        <dbReference type="Proteomes" id="UP000091967"/>
    </source>
</evidence>
<sequence length="228" mass="26902">MIDTREFPKRTFLRDLDAIRHYYRSDSDMAAMKELKMLKEWREQDYYMGEYLTQGLLNIEGKCCQVSMQQLINTGLFYLCPPLKSSGWNDWARWGKTVFRIRTSFYEPRPLEETQVEKAVSIAQHCKRETFIFPFAVMLLALQNRDAGDELLYREFRRKFTDEEMNIGDITYDLESHRMKELAQFERLMESIMAKRAMLLGTSDPINHITDGIQSLSLNLGNPDTRHS</sequence>
<proteinExistence type="predicted"/>
<keyword evidence="2" id="KW-1185">Reference proteome</keyword>
<protein>
    <submittedName>
        <fullName evidence="1">Uncharacterized protein</fullName>
    </submittedName>
</protein>
<dbReference type="Proteomes" id="UP000091967">
    <property type="component" value="Unassembled WGS sequence"/>
</dbReference>
<organism evidence="1 2">
    <name type="scientific">Fusarium poae</name>
    <dbReference type="NCBI Taxonomy" id="36050"/>
    <lineage>
        <taxon>Eukaryota</taxon>
        <taxon>Fungi</taxon>
        <taxon>Dikarya</taxon>
        <taxon>Ascomycota</taxon>
        <taxon>Pezizomycotina</taxon>
        <taxon>Sordariomycetes</taxon>
        <taxon>Hypocreomycetidae</taxon>
        <taxon>Hypocreales</taxon>
        <taxon>Nectriaceae</taxon>
        <taxon>Fusarium</taxon>
    </lineage>
</organism>
<dbReference type="AlphaFoldDB" id="A0A1B8AS12"/>
<accession>A0A1B8AS12</accession>
<dbReference type="STRING" id="36050.A0A1B8AS12"/>
<reference evidence="1 2" key="1">
    <citation type="submission" date="2016-06" db="EMBL/GenBank/DDBJ databases">
        <title>Living apart together: crosstalk between the core and supernumerary genomes in a fungal plant pathogen.</title>
        <authorList>
            <person name="Vanheule A."/>
            <person name="Audenaert K."/>
            <person name="Warris S."/>
            <person name="Van De Geest H."/>
            <person name="Schijlen E."/>
            <person name="Hofte M."/>
            <person name="De Saeger S."/>
            <person name="Haesaert G."/>
            <person name="Waalwijk C."/>
            <person name="Van Der Lee T."/>
        </authorList>
    </citation>
    <scope>NUCLEOTIDE SEQUENCE [LARGE SCALE GENOMIC DNA]</scope>
    <source>
        <strain evidence="1 2">2516</strain>
    </source>
</reference>